<evidence type="ECO:0000313" key="3">
    <source>
        <dbReference type="Proteomes" id="UP000815677"/>
    </source>
</evidence>
<dbReference type="EMBL" id="DF849190">
    <property type="protein sequence ID" value="GAT55969.1"/>
    <property type="molecule type" value="Genomic_DNA"/>
</dbReference>
<proteinExistence type="predicted"/>
<organism evidence="2 3">
    <name type="scientific">Mycena chlorophos</name>
    <name type="common">Agaric fungus</name>
    <name type="synonym">Agaricus chlorophos</name>
    <dbReference type="NCBI Taxonomy" id="658473"/>
    <lineage>
        <taxon>Eukaryota</taxon>
        <taxon>Fungi</taxon>
        <taxon>Dikarya</taxon>
        <taxon>Basidiomycota</taxon>
        <taxon>Agaricomycotina</taxon>
        <taxon>Agaricomycetes</taxon>
        <taxon>Agaricomycetidae</taxon>
        <taxon>Agaricales</taxon>
        <taxon>Marasmiineae</taxon>
        <taxon>Mycenaceae</taxon>
        <taxon>Mycena</taxon>
    </lineage>
</organism>
<evidence type="ECO:0000313" key="2">
    <source>
        <dbReference type="EMBL" id="GAT55969.1"/>
    </source>
</evidence>
<reference evidence="2" key="1">
    <citation type="submission" date="2014-09" db="EMBL/GenBank/DDBJ databases">
        <title>Genome sequence of the luminous mushroom Mycena chlorophos for searching fungal bioluminescence genes.</title>
        <authorList>
            <person name="Tanaka Y."/>
            <person name="Kasuga D."/>
            <person name="Oba Y."/>
            <person name="Hase S."/>
            <person name="Sato K."/>
            <person name="Oba Y."/>
            <person name="Sakakibara Y."/>
        </authorList>
    </citation>
    <scope>NUCLEOTIDE SEQUENCE</scope>
</reference>
<evidence type="ECO:0008006" key="4">
    <source>
        <dbReference type="Google" id="ProtNLM"/>
    </source>
</evidence>
<gene>
    <name evidence="2" type="ORF">MCHLO_12681</name>
</gene>
<sequence>MFVSNSAKRFFWLTINILRVHVSASRCHVPQPSVAVGVKLVNAAAKTHKTNRADLHGSDDTPSKDSIRLRHPVDAQHINTLVRPARQHRSQEPIRVQPLLAAPLKQLRNTRKLRVCAILDFALGPRHEHVEEV</sequence>
<accession>A0ABQ0LY48</accession>
<keyword evidence="3" id="KW-1185">Reference proteome</keyword>
<feature type="chain" id="PRO_5045944504" description="Secreted protein" evidence="1">
    <location>
        <begin position="25"/>
        <end position="133"/>
    </location>
</feature>
<evidence type="ECO:0000256" key="1">
    <source>
        <dbReference type="SAM" id="SignalP"/>
    </source>
</evidence>
<keyword evidence="1" id="KW-0732">Signal</keyword>
<name>A0ABQ0LY48_MYCCL</name>
<feature type="signal peptide" evidence="1">
    <location>
        <begin position="1"/>
        <end position="24"/>
    </location>
</feature>
<protein>
    <recommendedName>
        <fullName evidence="4">Secreted protein</fullName>
    </recommendedName>
</protein>
<dbReference type="Proteomes" id="UP000815677">
    <property type="component" value="Unassembled WGS sequence"/>
</dbReference>